<evidence type="ECO:0000313" key="3">
    <source>
        <dbReference type="EMBL" id="MXR50743.1"/>
    </source>
</evidence>
<organism evidence="3 4">
    <name type="scientific">Halovenus carboxidivorans</name>
    <dbReference type="NCBI Taxonomy" id="2692199"/>
    <lineage>
        <taxon>Archaea</taxon>
        <taxon>Methanobacteriati</taxon>
        <taxon>Methanobacteriota</taxon>
        <taxon>Stenosarchaea group</taxon>
        <taxon>Halobacteria</taxon>
        <taxon>Halobacteriales</taxon>
        <taxon>Haloarculaceae</taxon>
        <taxon>Halovenus</taxon>
    </lineage>
</organism>
<dbReference type="AlphaFoldDB" id="A0A6B0T5B1"/>
<feature type="compositionally biased region" description="Polar residues" evidence="1">
    <location>
        <begin position="265"/>
        <end position="287"/>
    </location>
</feature>
<keyword evidence="4" id="KW-1185">Reference proteome</keyword>
<name>A0A6B0T5B1_9EURY</name>
<evidence type="ECO:0000256" key="2">
    <source>
        <dbReference type="SAM" id="Phobius"/>
    </source>
</evidence>
<dbReference type="EMBL" id="WUUT01000001">
    <property type="protein sequence ID" value="MXR50743.1"/>
    <property type="molecule type" value="Genomic_DNA"/>
</dbReference>
<evidence type="ECO:0000313" key="4">
    <source>
        <dbReference type="Proteomes" id="UP000466535"/>
    </source>
</evidence>
<feature type="compositionally biased region" description="Low complexity" evidence="1">
    <location>
        <begin position="209"/>
        <end position="222"/>
    </location>
</feature>
<keyword evidence="2" id="KW-1133">Transmembrane helix</keyword>
<dbReference type="Proteomes" id="UP000466535">
    <property type="component" value="Unassembled WGS sequence"/>
</dbReference>
<feature type="region of interest" description="Disordered" evidence="1">
    <location>
        <begin position="157"/>
        <end position="231"/>
    </location>
</feature>
<dbReference type="OrthoDB" id="242111at2157"/>
<evidence type="ECO:0000256" key="1">
    <source>
        <dbReference type="SAM" id="MobiDB-lite"/>
    </source>
</evidence>
<proteinExistence type="predicted"/>
<feature type="region of interest" description="Disordered" evidence="1">
    <location>
        <begin position="254"/>
        <end position="287"/>
    </location>
</feature>
<protein>
    <recommendedName>
        <fullName evidence="5">Cell surface glycoprotein</fullName>
    </recommendedName>
</protein>
<accession>A0A6B0T5B1</accession>
<keyword evidence="2" id="KW-0812">Transmembrane</keyword>
<feature type="transmembrane region" description="Helical" evidence="2">
    <location>
        <begin position="299"/>
        <end position="321"/>
    </location>
</feature>
<keyword evidence="2" id="KW-0472">Membrane</keyword>
<dbReference type="RefSeq" id="WP_159762843.1">
    <property type="nucleotide sequence ID" value="NZ_WUUT01000001.1"/>
</dbReference>
<comment type="caution">
    <text evidence="3">The sequence shown here is derived from an EMBL/GenBank/DDBJ whole genome shotgun (WGS) entry which is preliminary data.</text>
</comment>
<sequence length="328" mass="34093">MRRSALVICVSFSLCLLLFPTAGTPAAQRATTDDVRLSQTGVHDGVYTSYTTDGQLRVDIGSEGHGLNDDAIVTFDRLIELTYTGSGSATVWLETPVSDGYFYRSSDPEDRVDSRAAGVTLTSGESVLLGLRLDTTEIDSELEQIGGFQVVISISEARTDNPGEVPADTGGSADDPETGSGDTSGTDSNETDSDNTESDKRDSGETDSGDSGSGSANNANETPPEPVEDDRNATVGIITQVPFAGVSNAIALDLGDSADDHSPGDNGSESVVTGAETGSVTAPGTTPETVQTTLGSIRWVLLLVSGLVCGAVGAALVRLFFNMEFKKY</sequence>
<gene>
    <name evidence="3" type="ORF">GRX03_03870</name>
</gene>
<evidence type="ECO:0008006" key="5">
    <source>
        <dbReference type="Google" id="ProtNLM"/>
    </source>
</evidence>
<reference evidence="3 4" key="1">
    <citation type="submission" date="2019-12" db="EMBL/GenBank/DDBJ databases">
        <title>Isolation and characterization of three novel carbon monoxide-oxidizing members of Halobacteria from salione crusts and soils.</title>
        <authorList>
            <person name="Myers M.R."/>
            <person name="King G.M."/>
        </authorList>
    </citation>
    <scope>NUCLEOTIDE SEQUENCE [LARGE SCALE GENOMIC DNA]</scope>
    <source>
        <strain evidence="3 4">WSH3</strain>
    </source>
</reference>